<keyword evidence="2" id="KW-1185">Reference proteome</keyword>
<gene>
    <name evidence="1" type="ORF">Amon02_000014500</name>
</gene>
<evidence type="ECO:0000313" key="2">
    <source>
        <dbReference type="Proteomes" id="UP001165064"/>
    </source>
</evidence>
<dbReference type="Proteomes" id="UP001165064">
    <property type="component" value="Unassembled WGS sequence"/>
</dbReference>
<accession>A0ACB5SR16</accession>
<dbReference type="EMBL" id="BSXS01000018">
    <property type="protein sequence ID" value="GME70319.1"/>
    <property type="molecule type" value="Genomic_DNA"/>
</dbReference>
<proteinExistence type="predicted"/>
<name>A0ACB5SR16_AMBMO</name>
<protein>
    <submittedName>
        <fullName evidence="1">Unnamed protein product</fullName>
    </submittedName>
</protein>
<reference evidence="1" key="1">
    <citation type="submission" date="2023-04" db="EMBL/GenBank/DDBJ databases">
        <title>Ambrosiozyma monospora NBRC 10751.</title>
        <authorList>
            <person name="Ichikawa N."/>
            <person name="Sato H."/>
            <person name="Tonouchi N."/>
        </authorList>
    </citation>
    <scope>NUCLEOTIDE SEQUENCE</scope>
    <source>
        <strain evidence="1">NBRC 10751</strain>
    </source>
</reference>
<sequence length="271" mass="31235">MGPRLQEVYNHLFVAEDPPEVMKPVLLKFILKDGKDRSKVSSYRPIIFQDTGEQNSKDIGLTLNASKSKAYSTNVSSNTTLTGWRVPMVDIHSETFLYLGIPMNGLNWKEKIAKLLKKVPSLWGKPLQVPLWLGGFGLINLSRQFRLGLNSTSNCQFCYSDYMETSYHLLDECVITDLIWDIVRGGTATRLDSKNPPIQVQEKFLTRRIMPPYHMVKVDLYIHILIKFSTHIHSEQVRKLLKVDIPECPTLEKVEKLVKKIIHRYQLPLRI</sequence>
<evidence type="ECO:0000313" key="1">
    <source>
        <dbReference type="EMBL" id="GME70319.1"/>
    </source>
</evidence>
<organism evidence="1 2">
    <name type="scientific">Ambrosiozyma monospora</name>
    <name type="common">Yeast</name>
    <name type="synonym">Endomycopsis monosporus</name>
    <dbReference type="NCBI Taxonomy" id="43982"/>
    <lineage>
        <taxon>Eukaryota</taxon>
        <taxon>Fungi</taxon>
        <taxon>Dikarya</taxon>
        <taxon>Ascomycota</taxon>
        <taxon>Saccharomycotina</taxon>
        <taxon>Pichiomycetes</taxon>
        <taxon>Pichiales</taxon>
        <taxon>Pichiaceae</taxon>
        <taxon>Ambrosiozyma</taxon>
    </lineage>
</organism>
<comment type="caution">
    <text evidence="1">The sequence shown here is derived from an EMBL/GenBank/DDBJ whole genome shotgun (WGS) entry which is preliminary data.</text>
</comment>